<reference evidence="1" key="1">
    <citation type="journal article" date="2015" name="Genome Biol. Evol.">
        <title>Organellar Genomes of White Spruce (Picea glauca): Assembly and Annotation.</title>
        <authorList>
            <person name="Jackman S.D."/>
            <person name="Warren R.L."/>
            <person name="Gibb E.A."/>
            <person name="Vandervalk B.P."/>
            <person name="Mohamadi H."/>
            <person name="Chu J."/>
            <person name="Raymond A."/>
            <person name="Pleasance S."/>
            <person name="Coope R."/>
            <person name="Wildung M.R."/>
            <person name="Ritland C.E."/>
            <person name="Bousquet J."/>
            <person name="Jones S.J."/>
            <person name="Bohlmann J."/>
            <person name="Birol I."/>
        </authorList>
    </citation>
    <scope>NUCLEOTIDE SEQUENCE [LARGE SCALE GENOMIC DNA]</scope>
    <source>
        <tissue evidence="1">Flushing bud</tissue>
    </source>
</reference>
<organism evidence="1">
    <name type="scientific">Picea glauca</name>
    <name type="common">White spruce</name>
    <name type="synonym">Pinus glauca</name>
    <dbReference type="NCBI Taxonomy" id="3330"/>
    <lineage>
        <taxon>Eukaryota</taxon>
        <taxon>Viridiplantae</taxon>
        <taxon>Streptophyta</taxon>
        <taxon>Embryophyta</taxon>
        <taxon>Tracheophyta</taxon>
        <taxon>Spermatophyta</taxon>
        <taxon>Pinopsida</taxon>
        <taxon>Pinidae</taxon>
        <taxon>Conifers I</taxon>
        <taxon>Pinales</taxon>
        <taxon>Pinaceae</taxon>
        <taxon>Picea</taxon>
    </lineage>
</organism>
<dbReference type="EMBL" id="LKAM01000009">
    <property type="protein sequence ID" value="KUM46816.1"/>
    <property type="molecule type" value="Genomic_DNA"/>
</dbReference>
<keyword evidence="1" id="KW-0496">Mitochondrion</keyword>
<name>A0A101LWV7_PICGL</name>
<sequence length="128" mass="15037">MHKDLAHDQQALHLYHNNHHKELYLDPVHQHLYYEHHYLYYEHLLDPHIDLEQHKLVGLARDQPNTHLLDRLLVLDLLLGLDHKGLAHTHHKLGLDLERHNLALEQELNPEGVLSVVVAIQVLLVLHL</sequence>
<geneLocation type="mitochondrion" evidence="1"/>
<gene>
    <name evidence="1" type="ORF">ABT39_MTgene6271</name>
</gene>
<evidence type="ECO:0000313" key="1">
    <source>
        <dbReference type="EMBL" id="KUM46816.1"/>
    </source>
</evidence>
<accession>A0A101LWV7</accession>
<dbReference type="AlphaFoldDB" id="A0A101LWV7"/>
<proteinExistence type="predicted"/>
<comment type="caution">
    <text evidence="1">The sequence shown here is derived from an EMBL/GenBank/DDBJ whole genome shotgun (WGS) entry which is preliminary data.</text>
</comment>
<protein>
    <submittedName>
        <fullName evidence="1">Uncharacterized protein</fullName>
    </submittedName>
</protein>